<protein>
    <recommendedName>
        <fullName evidence="1">Methyltransferase FkbM domain-containing protein</fullName>
    </recommendedName>
</protein>
<evidence type="ECO:0000259" key="1">
    <source>
        <dbReference type="Pfam" id="PF05050"/>
    </source>
</evidence>
<accession>A0A6C0HQ61</accession>
<dbReference type="Pfam" id="PF05050">
    <property type="entry name" value="Methyltransf_21"/>
    <property type="match status" value="1"/>
</dbReference>
<organism evidence="2">
    <name type="scientific">viral metagenome</name>
    <dbReference type="NCBI Taxonomy" id="1070528"/>
    <lineage>
        <taxon>unclassified sequences</taxon>
        <taxon>metagenomes</taxon>
        <taxon>organismal metagenomes</taxon>
    </lineage>
</organism>
<feature type="domain" description="Methyltransferase FkbM" evidence="1">
    <location>
        <begin position="4"/>
        <end position="59"/>
    </location>
</feature>
<dbReference type="EMBL" id="MN740004">
    <property type="protein sequence ID" value="QHT82838.1"/>
    <property type="molecule type" value="Genomic_DNA"/>
</dbReference>
<reference evidence="2" key="1">
    <citation type="journal article" date="2020" name="Nature">
        <title>Giant virus diversity and host interactions through global metagenomics.</title>
        <authorList>
            <person name="Schulz F."/>
            <person name="Roux S."/>
            <person name="Paez-Espino D."/>
            <person name="Jungbluth S."/>
            <person name="Walsh D.A."/>
            <person name="Denef V.J."/>
            <person name="McMahon K.D."/>
            <person name="Konstantinidis K.T."/>
            <person name="Eloe-Fadrosh E.A."/>
            <person name="Kyrpides N.C."/>
            <person name="Woyke T."/>
        </authorList>
    </citation>
    <scope>NUCLEOTIDE SEQUENCE</scope>
    <source>
        <strain evidence="2">GVMAG-M-3300023184-165</strain>
    </source>
</reference>
<dbReference type="InterPro" id="IPR006342">
    <property type="entry name" value="FkbM_mtfrase"/>
</dbReference>
<name>A0A6C0HQ61_9ZZZZ</name>
<proteinExistence type="predicted"/>
<evidence type="ECO:0000313" key="2">
    <source>
        <dbReference type="EMBL" id="QHT82838.1"/>
    </source>
</evidence>
<dbReference type="AlphaFoldDB" id="A0A6C0HQ61"/>
<sequence>MVKITTKSITFDETCRLHNITTIQYLQIDTEGFDSEIIKMIDLSKYTITNIRFEKWNFNPECFTKHNNDLSNELGMNCVNSVINKLKMHSYSINEINDSDGNDYVAVLNQ</sequence>